<feature type="transmembrane region" description="Helical" evidence="1">
    <location>
        <begin position="160"/>
        <end position="186"/>
    </location>
</feature>
<feature type="transmembrane region" description="Helical" evidence="1">
    <location>
        <begin position="7"/>
        <end position="36"/>
    </location>
</feature>
<proteinExistence type="predicted"/>
<protein>
    <submittedName>
        <fullName evidence="2">Uncharacterized protein</fullName>
    </submittedName>
</protein>
<reference evidence="2" key="1">
    <citation type="submission" date="2021-01" db="UniProtKB">
        <authorList>
            <consortium name="EnsemblMetazoa"/>
        </authorList>
    </citation>
    <scope>IDENTIFICATION</scope>
</reference>
<dbReference type="GeneID" id="136817697"/>
<feature type="transmembrane region" description="Helical" evidence="1">
    <location>
        <begin position="42"/>
        <end position="61"/>
    </location>
</feature>
<sequence length="216" mass="24229">MLISRTLAQWVCGIGLVQLFFATALTVCGFIALGLFHNVNGYGIWLGLPALIPGLVSVITLGTRQSSASGTVFLTSLVILGIGIWHSVEIYEKKDFWEKYRGYAEETPAKPLCKQLERTVEDYLGNYHCYCDNDPQEYNESGYVVQFCDEFRVGEDLFNAMFIFSIAVSVFSLLNALLSIIACCICKPKELPPYQKNPPPGYYHSDDHKNIYAVTR</sequence>
<evidence type="ECO:0000313" key="2">
    <source>
        <dbReference type="EnsemblMetazoa" id="CLYHEMP011609.1"/>
    </source>
</evidence>
<dbReference type="EnsemblMetazoa" id="CLYHEMT011609.1">
    <property type="protein sequence ID" value="CLYHEMP011609.1"/>
    <property type="gene ID" value="CLYHEMG011609"/>
</dbReference>
<evidence type="ECO:0000313" key="3">
    <source>
        <dbReference type="Proteomes" id="UP000594262"/>
    </source>
</evidence>
<keyword evidence="1" id="KW-1133">Transmembrane helix</keyword>
<name>A0A7M5WMJ3_9CNID</name>
<feature type="transmembrane region" description="Helical" evidence="1">
    <location>
        <begin position="68"/>
        <end position="88"/>
    </location>
</feature>
<evidence type="ECO:0000256" key="1">
    <source>
        <dbReference type="SAM" id="Phobius"/>
    </source>
</evidence>
<keyword evidence="1" id="KW-0812">Transmembrane</keyword>
<dbReference type="OrthoDB" id="10457573at2759"/>
<dbReference type="AlphaFoldDB" id="A0A7M5WMJ3"/>
<keyword evidence="3" id="KW-1185">Reference proteome</keyword>
<accession>A0A7M5WMJ3</accession>
<dbReference type="RefSeq" id="XP_066930112.1">
    <property type="nucleotide sequence ID" value="XM_067074011.1"/>
</dbReference>
<dbReference type="Proteomes" id="UP000594262">
    <property type="component" value="Unplaced"/>
</dbReference>
<keyword evidence="1" id="KW-0472">Membrane</keyword>
<organism evidence="2 3">
    <name type="scientific">Clytia hemisphaerica</name>
    <dbReference type="NCBI Taxonomy" id="252671"/>
    <lineage>
        <taxon>Eukaryota</taxon>
        <taxon>Metazoa</taxon>
        <taxon>Cnidaria</taxon>
        <taxon>Hydrozoa</taxon>
        <taxon>Hydroidolina</taxon>
        <taxon>Leptothecata</taxon>
        <taxon>Obeliida</taxon>
        <taxon>Clytiidae</taxon>
        <taxon>Clytia</taxon>
    </lineage>
</organism>